<proteinExistence type="predicted"/>
<accession>A0A8H6LZ18</accession>
<dbReference type="Proteomes" id="UP000521943">
    <property type="component" value="Unassembled WGS sequence"/>
</dbReference>
<protein>
    <submittedName>
        <fullName evidence="2">Uncharacterized protein</fullName>
    </submittedName>
</protein>
<keyword evidence="1" id="KW-0732">Signal</keyword>
<gene>
    <name evidence="2" type="ORF">DFP72DRAFT_1075546</name>
</gene>
<name>A0A8H6LZ18_9AGAR</name>
<organism evidence="2 3">
    <name type="scientific">Ephemerocybe angulata</name>
    <dbReference type="NCBI Taxonomy" id="980116"/>
    <lineage>
        <taxon>Eukaryota</taxon>
        <taxon>Fungi</taxon>
        <taxon>Dikarya</taxon>
        <taxon>Basidiomycota</taxon>
        <taxon>Agaricomycotina</taxon>
        <taxon>Agaricomycetes</taxon>
        <taxon>Agaricomycetidae</taxon>
        <taxon>Agaricales</taxon>
        <taxon>Agaricineae</taxon>
        <taxon>Psathyrellaceae</taxon>
        <taxon>Ephemerocybe</taxon>
    </lineage>
</organism>
<reference evidence="2 3" key="1">
    <citation type="submission" date="2020-07" db="EMBL/GenBank/DDBJ databases">
        <title>Comparative genomics of pyrophilous fungi reveals a link between fire events and developmental genes.</title>
        <authorList>
            <consortium name="DOE Joint Genome Institute"/>
            <person name="Steindorff A.S."/>
            <person name="Carver A."/>
            <person name="Calhoun S."/>
            <person name="Stillman K."/>
            <person name="Liu H."/>
            <person name="Lipzen A."/>
            <person name="Pangilinan J."/>
            <person name="Labutti K."/>
            <person name="Bruns T.D."/>
            <person name="Grigoriev I.V."/>
        </authorList>
    </citation>
    <scope>NUCLEOTIDE SEQUENCE [LARGE SCALE GENOMIC DNA]</scope>
    <source>
        <strain evidence="2 3">CBS 144469</strain>
    </source>
</reference>
<keyword evidence="3" id="KW-1185">Reference proteome</keyword>
<dbReference type="AlphaFoldDB" id="A0A8H6LZ18"/>
<evidence type="ECO:0000256" key="1">
    <source>
        <dbReference type="SAM" id="SignalP"/>
    </source>
</evidence>
<feature type="signal peptide" evidence="1">
    <location>
        <begin position="1"/>
        <end position="20"/>
    </location>
</feature>
<sequence>MKLTESILLALSALATCSVASVHTDYDNLVERMESVDVPFQHSLRGFLEEAASAHRRALSSRSFTDDDDLEARAFPVQVAFRNGEINFTGNKDGFTGRLFDNQNLRADMKISSVLADAVGRSGRKPEDANKYVLVTSAKPNMNYLRTLDYRYLEQTMAGCLGSVTRVTFCLGLRADPKKYCKVDVITQKDEKDEKLPW</sequence>
<comment type="caution">
    <text evidence="2">The sequence shown here is derived from an EMBL/GenBank/DDBJ whole genome shotgun (WGS) entry which is preliminary data.</text>
</comment>
<feature type="chain" id="PRO_5034126404" evidence="1">
    <location>
        <begin position="21"/>
        <end position="198"/>
    </location>
</feature>
<evidence type="ECO:0000313" key="3">
    <source>
        <dbReference type="Proteomes" id="UP000521943"/>
    </source>
</evidence>
<dbReference type="EMBL" id="JACGCI010000083">
    <property type="protein sequence ID" value="KAF6747289.1"/>
    <property type="molecule type" value="Genomic_DNA"/>
</dbReference>
<evidence type="ECO:0000313" key="2">
    <source>
        <dbReference type="EMBL" id="KAF6747289.1"/>
    </source>
</evidence>